<keyword evidence="4" id="KW-1003">Cell membrane</keyword>
<evidence type="ECO:0000256" key="1">
    <source>
        <dbReference type="ARBA" id="ARBA00004651"/>
    </source>
</evidence>
<evidence type="ECO:0000256" key="9">
    <source>
        <dbReference type="ARBA" id="ARBA00023136"/>
    </source>
</evidence>
<evidence type="ECO:0000256" key="2">
    <source>
        <dbReference type="ARBA" id="ARBA00007809"/>
    </source>
</evidence>
<dbReference type="InterPro" id="IPR004316">
    <property type="entry name" value="SWEET_rpt"/>
</dbReference>
<feature type="transmembrane region" description="Helical" evidence="10">
    <location>
        <begin position="189"/>
        <end position="213"/>
    </location>
</feature>
<keyword evidence="7" id="KW-0677">Repeat</keyword>
<accession>A0AAV1TA27</accession>
<evidence type="ECO:0000313" key="11">
    <source>
        <dbReference type="EMBL" id="CAK7907292.1"/>
    </source>
</evidence>
<protein>
    <recommendedName>
        <fullName evidence="13">Bidirectional sugar transporter SWEET</fullName>
    </recommendedName>
</protein>
<dbReference type="Proteomes" id="UP001162060">
    <property type="component" value="Unassembled WGS sequence"/>
</dbReference>
<feature type="transmembrane region" description="Helical" evidence="10">
    <location>
        <begin position="98"/>
        <end position="120"/>
    </location>
</feature>
<keyword evidence="9 10" id="KW-0472">Membrane</keyword>
<evidence type="ECO:0000256" key="4">
    <source>
        <dbReference type="ARBA" id="ARBA00022475"/>
    </source>
</evidence>
<reference evidence="11" key="1">
    <citation type="submission" date="2024-01" db="EMBL/GenBank/DDBJ databases">
        <authorList>
            <person name="Webb A."/>
        </authorList>
    </citation>
    <scope>NUCLEOTIDE SEQUENCE</scope>
    <source>
        <strain evidence="11">Pm1</strain>
    </source>
</reference>
<dbReference type="FunFam" id="1.20.1280.290:FF:000007">
    <property type="entry name" value="Bidirectional sugar transporter SWEET7"/>
    <property type="match status" value="2"/>
</dbReference>
<evidence type="ECO:0000313" key="12">
    <source>
        <dbReference type="Proteomes" id="UP001162060"/>
    </source>
</evidence>
<dbReference type="PANTHER" id="PTHR10791">
    <property type="entry name" value="RAG1-ACTIVATING PROTEIN 1"/>
    <property type="match status" value="1"/>
</dbReference>
<organism evidence="11 12">
    <name type="scientific">Peronospora matthiolae</name>
    <dbReference type="NCBI Taxonomy" id="2874970"/>
    <lineage>
        <taxon>Eukaryota</taxon>
        <taxon>Sar</taxon>
        <taxon>Stramenopiles</taxon>
        <taxon>Oomycota</taxon>
        <taxon>Peronosporomycetes</taxon>
        <taxon>Peronosporales</taxon>
        <taxon>Peronosporaceae</taxon>
        <taxon>Peronospora</taxon>
    </lineage>
</organism>
<feature type="transmembrane region" description="Helical" evidence="10">
    <location>
        <begin position="162"/>
        <end position="183"/>
    </location>
</feature>
<dbReference type="InterPro" id="IPR047664">
    <property type="entry name" value="SWEET"/>
</dbReference>
<dbReference type="PANTHER" id="PTHR10791:SF30">
    <property type="entry name" value="SUGAR TRANSPORTER SWEET1"/>
    <property type="match status" value="1"/>
</dbReference>
<keyword evidence="8 10" id="KW-1133">Transmembrane helix</keyword>
<dbReference type="EMBL" id="CAKLBY020000031">
    <property type="protein sequence ID" value="CAK7907292.1"/>
    <property type="molecule type" value="Genomic_DNA"/>
</dbReference>
<sequence length="286" mass="31346">MVNVIIETLFRVCTSITSVSVTLSMVPSMYRIYCNKDTGVASVLPLVCMVANAHVWMLNGAVVENWFPMFATFLTSDVIAIGYVTVFCCFARDRKKSIYSILIGATTLSLITAYAIAGHAGYTNQSKEGVDMTLGILGVTAGLSMFCSPFERILKVLHYKSAAFIPIPMVAAGALSNVMWIVYCPMVGRWFLFGGNATCLILCSVNIVLYIIYNPKTHPLYLEEGDPDAYQGELPKFELVSISAMRSSLRSDGDVSWKAKQHLPSPAYSFVHSPAARNLSDISCRV</sequence>
<feature type="transmembrane region" description="Helical" evidence="10">
    <location>
        <begin position="38"/>
        <end position="57"/>
    </location>
</feature>
<evidence type="ECO:0000256" key="10">
    <source>
        <dbReference type="SAM" id="Phobius"/>
    </source>
</evidence>
<dbReference type="GO" id="GO:0051119">
    <property type="term" value="F:sugar transmembrane transporter activity"/>
    <property type="evidence" value="ECO:0007669"/>
    <property type="project" value="InterPro"/>
</dbReference>
<comment type="subcellular location">
    <subcellularLocation>
        <location evidence="1">Cell membrane</location>
        <topology evidence="1">Multi-pass membrane protein</topology>
    </subcellularLocation>
</comment>
<name>A0AAV1TA27_9STRA</name>
<feature type="transmembrane region" description="Helical" evidence="10">
    <location>
        <begin position="132"/>
        <end position="150"/>
    </location>
</feature>
<evidence type="ECO:0000256" key="6">
    <source>
        <dbReference type="ARBA" id="ARBA00022692"/>
    </source>
</evidence>
<feature type="transmembrane region" description="Helical" evidence="10">
    <location>
        <begin position="6"/>
        <end position="26"/>
    </location>
</feature>
<comment type="caution">
    <text evidence="11">The sequence shown here is derived from an EMBL/GenBank/DDBJ whole genome shotgun (WGS) entry which is preliminary data.</text>
</comment>
<evidence type="ECO:0000256" key="7">
    <source>
        <dbReference type="ARBA" id="ARBA00022737"/>
    </source>
</evidence>
<feature type="transmembrane region" description="Helical" evidence="10">
    <location>
        <begin position="69"/>
        <end position="91"/>
    </location>
</feature>
<evidence type="ECO:0000256" key="8">
    <source>
        <dbReference type="ARBA" id="ARBA00022989"/>
    </source>
</evidence>
<evidence type="ECO:0000256" key="3">
    <source>
        <dbReference type="ARBA" id="ARBA00022448"/>
    </source>
</evidence>
<evidence type="ECO:0008006" key="13">
    <source>
        <dbReference type="Google" id="ProtNLM"/>
    </source>
</evidence>
<dbReference type="AlphaFoldDB" id="A0AAV1TA27"/>
<keyword evidence="6 10" id="KW-0812">Transmembrane</keyword>
<gene>
    <name evidence="11" type="ORF">PM001_LOCUS3507</name>
</gene>
<keyword evidence="5" id="KW-0762">Sugar transport</keyword>
<dbReference type="Pfam" id="PF03083">
    <property type="entry name" value="MtN3_slv"/>
    <property type="match status" value="1"/>
</dbReference>
<dbReference type="Gene3D" id="1.20.1280.290">
    <property type="match status" value="2"/>
</dbReference>
<dbReference type="GO" id="GO:0005886">
    <property type="term" value="C:plasma membrane"/>
    <property type="evidence" value="ECO:0007669"/>
    <property type="project" value="UniProtKB-SubCell"/>
</dbReference>
<evidence type="ECO:0000256" key="5">
    <source>
        <dbReference type="ARBA" id="ARBA00022597"/>
    </source>
</evidence>
<comment type="similarity">
    <text evidence="2">Belongs to the SWEET sugar transporter family.</text>
</comment>
<proteinExistence type="inferred from homology"/>
<keyword evidence="3" id="KW-0813">Transport</keyword>